<feature type="domain" description="Histidine kinase" evidence="4">
    <location>
        <begin position="224"/>
        <end position="465"/>
    </location>
</feature>
<evidence type="ECO:0000313" key="5">
    <source>
        <dbReference type="EMBL" id="MBE9031082.1"/>
    </source>
</evidence>
<gene>
    <name evidence="5" type="ORF">IQ266_15210</name>
</gene>
<dbReference type="InterPro" id="IPR036890">
    <property type="entry name" value="HATPase_C_sf"/>
</dbReference>
<reference evidence="5" key="1">
    <citation type="submission" date="2020-10" db="EMBL/GenBank/DDBJ databases">
        <authorList>
            <person name="Castelo-Branco R."/>
            <person name="Eusebio N."/>
            <person name="Adriana R."/>
            <person name="Vieira A."/>
            <person name="Brugerolle De Fraissinette N."/>
            <person name="Rezende De Castro R."/>
            <person name="Schneider M.P."/>
            <person name="Vasconcelos V."/>
            <person name="Leao P.N."/>
        </authorList>
    </citation>
    <scope>NUCLEOTIDE SEQUENCE</scope>
    <source>
        <strain evidence="5">LEGE 11480</strain>
    </source>
</reference>
<dbReference type="InterPro" id="IPR003018">
    <property type="entry name" value="GAF"/>
</dbReference>
<dbReference type="CDD" id="cd00082">
    <property type="entry name" value="HisKA"/>
    <property type="match status" value="1"/>
</dbReference>
<dbReference type="EC" id="2.7.13.3" evidence="2"/>
<dbReference type="Gene3D" id="3.30.565.10">
    <property type="entry name" value="Histidine kinase-like ATPase, C-terminal domain"/>
    <property type="match status" value="1"/>
</dbReference>
<evidence type="ECO:0000259" key="4">
    <source>
        <dbReference type="PROSITE" id="PS50109"/>
    </source>
</evidence>
<dbReference type="Proteomes" id="UP000625316">
    <property type="component" value="Unassembled WGS sequence"/>
</dbReference>
<sequence>MVIPENRLFCRLDGVTPQARTQHRLDVLTDLGLLEPDSAVAFEEAVQTAVQFIDLPIGILSIVEPERECIKSATGLSRLGVMNPLARERQWSIEDSFGVHVVDSQQVLVLRDATTHPAFAQSAMVQQYGIQAYLGAPLMTASGDCVGVLSVLSTQAYEFSQQDIEFLVLNARLAMSEYERQQLDRAQTEASQAELNSASLHSMEGRNAVSPPVSTPLKFELLAQLTQELRTPLTSVMGMASVLTREVYGPLTSKQKEYLDIIHHSGEYLLSLVQEVLELSSLDMSQQQLNLSSLDIEMLCQQAIGTLDQAASRRDQQIRLTVEPGNRIWYLDKEKMRQMLYHLIFSVVHSSAAGSIVRLHVSNKGSGLRLTVWTSHPHLGEGMPFGDSYLGSDYDDSYEMSGSGVAVLAPPKQVAAATVQKSDGYQKNLGLLLGRQIVELHGGQIQIQGSGVPGYRYVITLPRLMPPADTTMPQ</sequence>
<accession>A0A928Z4J1</accession>
<evidence type="ECO:0000256" key="2">
    <source>
        <dbReference type="ARBA" id="ARBA00012438"/>
    </source>
</evidence>
<dbReference type="Gene3D" id="1.10.287.130">
    <property type="match status" value="1"/>
</dbReference>
<dbReference type="GO" id="GO:0000155">
    <property type="term" value="F:phosphorelay sensor kinase activity"/>
    <property type="evidence" value="ECO:0007669"/>
    <property type="project" value="InterPro"/>
</dbReference>
<dbReference type="Pfam" id="PF00512">
    <property type="entry name" value="HisKA"/>
    <property type="match status" value="1"/>
</dbReference>
<keyword evidence="3 5" id="KW-0808">Transferase</keyword>
<dbReference type="SMART" id="SM00065">
    <property type="entry name" value="GAF"/>
    <property type="match status" value="1"/>
</dbReference>
<dbReference type="PROSITE" id="PS50109">
    <property type="entry name" value="HIS_KIN"/>
    <property type="match status" value="1"/>
</dbReference>
<dbReference type="SUPFAM" id="SSF55781">
    <property type="entry name" value="GAF domain-like"/>
    <property type="match status" value="1"/>
</dbReference>
<dbReference type="SUPFAM" id="SSF47384">
    <property type="entry name" value="Homodimeric domain of signal transducing histidine kinase"/>
    <property type="match status" value="1"/>
</dbReference>
<comment type="catalytic activity">
    <reaction evidence="1">
        <text>ATP + protein L-histidine = ADP + protein N-phospho-L-histidine.</text>
        <dbReference type="EC" id="2.7.13.3"/>
    </reaction>
</comment>
<dbReference type="InterPro" id="IPR036097">
    <property type="entry name" value="HisK_dim/P_sf"/>
</dbReference>
<dbReference type="RefSeq" id="WP_264325911.1">
    <property type="nucleotide sequence ID" value="NZ_JADEXQ010000052.1"/>
</dbReference>
<proteinExistence type="predicted"/>
<dbReference type="AlphaFoldDB" id="A0A928Z4J1"/>
<protein>
    <recommendedName>
        <fullName evidence="2">histidine kinase</fullName>
        <ecNumber evidence="2">2.7.13.3</ecNumber>
    </recommendedName>
</protein>
<dbReference type="PANTHER" id="PTHR43102">
    <property type="entry name" value="SLR1143 PROTEIN"/>
    <property type="match status" value="1"/>
</dbReference>
<dbReference type="SUPFAM" id="SSF55874">
    <property type="entry name" value="ATPase domain of HSP90 chaperone/DNA topoisomerase II/histidine kinase"/>
    <property type="match status" value="1"/>
</dbReference>
<organism evidence="5 6">
    <name type="scientific">Romeriopsis navalis LEGE 11480</name>
    <dbReference type="NCBI Taxonomy" id="2777977"/>
    <lineage>
        <taxon>Bacteria</taxon>
        <taxon>Bacillati</taxon>
        <taxon>Cyanobacteriota</taxon>
        <taxon>Cyanophyceae</taxon>
        <taxon>Leptolyngbyales</taxon>
        <taxon>Leptolyngbyaceae</taxon>
        <taxon>Romeriopsis</taxon>
        <taxon>Romeriopsis navalis</taxon>
    </lineage>
</organism>
<dbReference type="InterPro" id="IPR005467">
    <property type="entry name" value="His_kinase_dom"/>
</dbReference>
<dbReference type="InterPro" id="IPR029016">
    <property type="entry name" value="GAF-like_dom_sf"/>
</dbReference>
<keyword evidence="6" id="KW-1185">Reference proteome</keyword>
<comment type="caution">
    <text evidence="5">The sequence shown here is derived from an EMBL/GenBank/DDBJ whole genome shotgun (WGS) entry which is preliminary data.</text>
</comment>
<dbReference type="EMBL" id="JADEXQ010000052">
    <property type="protein sequence ID" value="MBE9031082.1"/>
    <property type="molecule type" value="Genomic_DNA"/>
</dbReference>
<evidence type="ECO:0000256" key="1">
    <source>
        <dbReference type="ARBA" id="ARBA00000085"/>
    </source>
</evidence>
<keyword evidence="3 5" id="KW-0418">Kinase</keyword>
<dbReference type="Pfam" id="PF01590">
    <property type="entry name" value="GAF"/>
    <property type="match status" value="1"/>
</dbReference>
<evidence type="ECO:0000256" key="3">
    <source>
        <dbReference type="ARBA" id="ARBA00022777"/>
    </source>
</evidence>
<evidence type="ECO:0000313" key="6">
    <source>
        <dbReference type="Proteomes" id="UP000625316"/>
    </source>
</evidence>
<dbReference type="Gene3D" id="3.30.450.40">
    <property type="match status" value="1"/>
</dbReference>
<dbReference type="InterPro" id="IPR003661">
    <property type="entry name" value="HisK_dim/P_dom"/>
</dbReference>
<dbReference type="SMART" id="SM00388">
    <property type="entry name" value="HisKA"/>
    <property type="match status" value="1"/>
</dbReference>
<dbReference type="PANTHER" id="PTHR43102:SF2">
    <property type="entry name" value="GAF DOMAIN-CONTAINING PROTEIN"/>
    <property type="match status" value="1"/>
</dbReference>
<name>A0A928Z4J1_9CYAN</name>